<dbReference type="Pfam" id="PF02687">
    <property type="entry name" value="FtsX"/>
    <property type="match status" value="1"/>
</dbReference>
<dbReference type="Proteomes" id="UP000276389">
    <property type="component" value="Unassembled WGS sequence"/>
</dbReference>
<feature type="transmembrane region" description="Helical" evidence="8">
    <location>
        <begin position="367"/>
        <end position="386"/>
    </location>
</feature>
<dbReference type="InterPro" id="IPR003838">
    <property type="entry name" value="ABC3_permease_C"/>
</dbReference>
<feature type="domain" description="ABC3 transporter permease C-terminal" evidence="9">
    <location>
        <begin position="271"/>
        <end position="393"/>
    </location>
</feature>
<keyword evidence="12" id="KW-0449">Lipoprotein</keyword>
<dbReference type="InterPro" id="IPR025857">
    <property type="entry name" value="MacB_PCD"/>
</dbReference>
<evidence type="ECO:0000256" key="5">
    <source>
        <dbReference type="ARBA" id="ARBA00022692"/>
    </source>
</evidence>
<dbReference type="Pfam" id="PF12704">
    <property type="entry name" value="MacB_PCD"/>
    <property type="match status" value="1"/>
</dbReference>
<keyword evidence="3" id="KW-0813">Transport</keyword>
<dbReference type="InterPro" id="IPR011925">
    <property type="entry name" value="LolCE_TM"/>
</dbReference>
<keyword evidence="7 8" id="KW-0472">Membrane</keyword>
<reference evidence="12 13" key="1">
    <citation type="submission" date="2018-12" db="EMBL/GenBank/DDBJ databases">
        <title>The Genome Submission of two Enterobacter spp. strains.</title>
        <authorList>
            <person name="Wu W."/>
            <person name="Wei L."/>
            <person name="Feng Y."/>
            <person name="Zong Z."/>
        </authorList>
    </citation>
    <scope>NUCLEOTIDE SEQUENCE [LARGE SCALE GENOMIC DNA]</scope>
    <source>
        <strain evidence="12 13">WCHEHu045002</strain>
    </source>
</reference>
<dbReference type="Proteomes" id="UP001310558">
    <property type="component" value="Unassembled WGS sequence"/>
</dbReference>
<evidence type="ECO:0000256" key="4">
    <source>
        <dbReference type="ARBA" id="ARBA00022475"/>
    </source>
</evidence>
<dbReference type="EMBL" id="JAMWJU010000001">
    <property type="protein sequence ID" value="MEB7541885.1"/>
    <property type="molecule type" value="Genomic_DNA"/>
</dbReference>
<dbReference type="RefSeq" id="WP_119934650.1">
    <property type="nucleotide sequence ID" value="NZ_CAMLPR010000008.1"/>
</dbReference>
<comment type="caution">
    <text evidence="12">The sequence shown here is derived from an EMBL/GenBank/DDBJ whole genome shotgun (WGS) entry which is preliminary data.</text>
</comment>
<keyword evidence="5 8" id="KW-0812">Transmembrane</keyword>
<evidence type="ECO:0000256" key="3">
    <source>
        <dbReference type="ARBA" id="ARBA00022448"/>
    </source>
</evidence>
<comment type="similarity">
    <text evidence="2">Belongs to the ABC-4 integral membrane protein family. LolC/E subfamily.</text>
</comment>
<dbReference type="OrthoDB" id="9808461at2"/>
<feature type="transmembrane region" description="Helical" evidence="8">
    <location>
        <begin position="311"/>
        <end position="337"/>
    </location>
</feature>
<evidence type="ECO:0000313" key="11">
    <source>
        <dbReference type="EMBL" id="MEB7541885.1"/>
    </source>
</evidence>
<dbReference type="GO" id="GO:0044874">
    <property type="term" value="P:lipoprotein localization to outer membrane"/>
    <property type="evidence" value="ECO:0007669"/>
    <property type="project" value="TreeGrafter"/>
</dbReference>
<evidence type="ECO:0000256" key="8">
    <source>
        <dbReference type="SAM" id="Phobius"/>
    </source>
</evidence>
<keyword evidence="6 8" id="KW-1133">Transmembrane helix</keyword>
<dbReference type="GO" id="GO:0042953">
    <property type="term" value="P:lipoprotein transport"/>
    <property type="evidence" value="ECO:0007669"/>
    <property type="project" value="InterPro"/>
</dbReference>
<dbReference type="PANTHER" id="PTHR30489">
    <property type="entry name" value="LIPOPROTEIN-RELEASING SYSTEM TRANSMEMBRANE PROTEIN LOLE"/>
    <property type="match status" value="1"/>
</dbReference>
<evidence type="ECO:0000256" key="1">
    <source>
        <dbReference type="ARBA" id="ARBA00004651"/>
    </source>
</evidence>
<dbReference type="AlphaFoldDB" id="A0A428LVR0"/>
<evidence type="ECO:0000259" key="10">
    <source>
        <dbReference type="Pfam" id="PF12704"/>
    </source>
</evidence>
<dbReference type="NCBIfam" id="TIGR02212">
    <property type="entry name" value="lolCE"/>
    <property type="match status" value="1"/>
</dbReference>
<feature type="transmembrane region" description="Helical" evidence="8">
    <location>
        <begin position="270"/>
        <end position="291"/>
    </location>
</feature>
<reference evidence="11 14" key="2">
    <citation type="submission" date="2022-06" db="EMBL/GenBank/DDBJ databases">
        <title>Whole Genome analysis of Bacterial isolates collected during year 2020 from Guwahati, Assam, India.</title>
        <authorList>
            <person name="Mendem S.K."/>
            <person name="Rakshit O."/>
            <person name="Murugesan D."/>
            <person name="Saikia K."/>
            <person name="Shome R."/>
            <person name="Raisen C."/>
            <person name="Holmes M.A."/>
            <person name="Shome B.R."/>
        </authorList>
    </citation>
    <scope>NUCLEOTIDE SEQUENCE [LARGE SCALE GENOMIC DNA]</scope>
    <source>
        <strain evidence="11 14">Sil NS 53</strain>
    </source>
</reference>
<evidence type="ECO:0000256" key="6">
    <source>
        <dbReference type="ARBA" id="ARBA00022989"/>
    </source>
</evidence>
<feature type="transmembrane region" description="Helical" evidence="8">
    <location>
        <begin position="25"/>
        <end position="48"/>
    </location>
</feature>
<sequence length="400" mass="42982">MYQPVALFIGLRYMRGRAADRFGRFVSWLSTIGITLGVMALVTVLSVMNGFERELQNNILGLMPQAVLSSNNGSVNPQQLPEKSAATLQGVTRVAPLTTGDVVLQSARSVAVGVMLGIDPAQNDPLTPYLVNVKQSDLEAGKYNVILGEQLAGQLGVNRGDQLRVMVPSASQFTPMGRLPSQRLFNVIGTFAANSEVDGYQMLVNIQDASRLMRYPAGNITGWRLWLDQPLKVDSLSQQALPEGTKWQDWRDRKGELFQAVRMEKNMMGLLLSLIVAVAAFNIITSLGLMVMEKQGEVAILQTQGLTPRQIMAVFMVQGASAGIIGALLGAVLGALLASQLNNLMPIIGALLDGAALPVAIEPLQVVGIALAAMAIALLSTLYPSWRAAATQPAEALRYE</sequence>
<evidence type="ECO:0000256" key="2">
    <source>
        <dbReference type="ARBA" id="ARBA00005236"/>
    </source>
</evidence>
<evidence type="ECO:0000313" key="13">
    <source>
        <dbReference type="Proteomes" id="UP000276389"/>
    </source>
</evidence>
<keyword evidence="14" id="KW-1185">Reference proteome</keyword>
<dbReference type="NCBIfam" id="NF008076">
    <property type="entry name" value="PRK10814.1"/>
    <property type="match status" value="1"/>
</dbReference>
<gene>
    <name evidence="12" type="primary">lolC</name>
    <name evidence="12" type="ORF">EJE24_06670</name>
    <name evidence="11" type="ORF">NGC28_05395</name>
</gene>
<feature type="domain" description="MacB-like periplasmic core" evidence="10">
    <location>
        <begin position="27"/>
        <end position="213"/>
    </location>
</feature>
<accession>A0A428LVR0</accession>
<evidence type="ECO:0000313" key="12">
    <source>
        <dbReference type="EMBL" id="RSK69468.1"/>
    </source>
</evidence>
<evidence type="ECO:0000256" key="7">
    <source>
        <dbReference type="ARBA" id="ARBA00023136"/>
    </source>
</evidence>
<name>A0A428LVR0_9ENTR</name>
<keyword evidence="4" id="KW-1003">Cell membrane</keyword>
<organism evidence="12 13">
    <name type="scientific">Enterobacter huaxiensis</name>
    <dbReference type="NCBI Taxonomy" id="2494702"/>
    <lineage>
        <taxon>Bacteria</taxon>
        <taxon>Pseudomonadati</taxon>
        <taxon>Pseudomonadota</taxon>
        <taxon>Gammaproteobacteria</taxon>
        <taxon>Enterobacterales</taxon>
        <taxon>Enterobacteriaceae</taxon>
        <taxon>Enterobacter</taxon>
    </lineage>
</organism>
<dbReference type="GO" id="GO:0098797">
    <property type="term" value="C:plasma membrane protein complex"/>
    <property type="evidence" value="ECO:0007669"/>
    <property type="project" value="TreeGrafter"/>
</dbReference>
<protein>
    <submittedName>
        <fullName evidence="12">Lipoprotein-releasing ABC transporter permease subunit LolC</fullName>
    </submittedName>
</protein>
<comment type="subcellular location">
    <subcellularLocation>
        <location evidence="1">Cell membrane</location>
        <topology evidence="1">Multi-pass membrane protein</topology>
    </subcellularLocation>
</comment>
<proteinExistence type="inferred from homology"/>
<evidence type="ECO:0000313" key="14">
    <source>
        <dbReference type="Proteomes" id="UP001310558"/>
    </source>
</evidence>
<evidence type="ECO:0000259" key="9">
    <source>
        <dbReference type="Pfam" id="PF02687"/>
    </source>
</evidence>
<dbReference type="InterPro" id="IPR051447">
    <property type="entry name" value="Lipoprotein-release_system"/>
</dbReference>
<dbReference type="EMBL" id="RWHU01000002">
    <property type="protein sequence ID" value="RSK69468.1"/>
    <property type="molecule type" value="Genomic_DNA"/>
</dbReference>
<dbReference type="PANTHER" id="PTHR30489:SF8">
    <property type="entry name" value="LIPOPROTEIN-RELEASING SYSTEM TRANSMEMBRANE PROTEIN LOLC"/>
    <property type="match status" value="1"/>
</dbReference>